<dbReference type="SUPFAM" id="SSF103515">
    <property type="entry name" value="Autotransporter"/>
    <property type="match status" value="1"/>
</dbReference>
<evidence type="ECO:0000256" key="1">
    <source>
        <dbReference type="SAM" id="Coils"/>
    </source>
</evidence>
<dbReference type="InterPro" id="IPR036709">
    <property type="entry name" value="Autotransporte_beta_dom_sf"/>
</dbReference>
<protein>
    <submittedName>
        <fullName evidence="2">DUF3575 domain-containing protein</fullName>
    </submittedName>
</protein>
<comment type="caution">
    <text evidence="2">The sequence shown here is derived from an EMBL/GenBank/DDBJ whole genome shotgun (WGS) entry which is preliminary data.</text>
</comment>
<dbReference type="Pfam" id="PF12099">
    <property type="entry name" value="DUF3575"/>
    <property type="match status" value="1"/>
</dbReference>
<sequence length="423" mass="48551">MNRILISILMLAIGVLPFRAQQRLALKVNLLHAATTTPNLGVEYAFSPRMSAEIWGAYNLIDFRGDFSLRHYLAEVETRYWFDRPFSRHFVGAHALAGRFDVGGIPFIHALKNHHYRGTVYGGGLTYGYYHRLAGRWGIEASLGVGYALLKYDRYRCRGCAVMEARFKRHYWGPTRAAVSLVYRLGCPPAATAPSDARTAYEISLRDRREADSLRLVLSRIEEQNERYRRALDSLHAGRDTLTASGNLRLESGRGVMYIQYPVNVTRVLPAFSTNRRELARIDSLLRPLLADTTVTVRSIRLTGYASPEGRYDHNVNLANRRIVGVMEYLSEVYDLPNHSVFNLKAVAEDWEGLEEMVIRRNPSWAADALRIIREVPLFDGRELRLMEIGHGDPYRTMLKDWFPGLRRTEFVVEWERKKSEQP</sequence>
<evidence type="ECO:0000313" key="2">
    <source>
        <dbReference type="EMBL" id="RHH15805.1"/>
    </source>
</evidence>
<reference evidence="2 3" key="1">
    <citation type="submission" date="2018-08" db="EMBL/GenBank/DDBJ databases">
        <title>A genome reference for cultivated species of the human gut microbiota.</title>
        <authorList>
            <person name="Zou Y."/>
            <person name="Xue W."/>
            <person name="Luo G."/>
        </authorList>
    </citation>
    <scope>NUCLEOTIDE SEQUENCE [LARGE SCALE GENOMIC DNA]</scope>
    <source>
        <strain evidence="2 3">AM18-6</strain>
    </source>
</reference>
<dbReference type="Proteomes" id="UP000266644">
    <property type="component" value="Unassembled WGS sequence"/>
</dbReference>
<accession>A0A396C918</accession>
<evidence type="ECO:0000313" key="3">
    <source>
        <dbReference type="Proteomes" id="UP000266644"/>
    </source>
</evidence>
<dbReference type="EMBL" id="QRJE01000003">
    <property type="protein sequence ID" value="RHH15805.1"/>
    <property type="molecule type" value="Genomic_DNA"/>
</dbReference>
<gene>
    <name evidence="2" type="ORF">DW228_02320</name>
</gene>
<name>A0A396C918_BACFG</name>
<proteinExistence type="predicted"/>
<organism evidence="2 3">
    <name type="scientific">Bacteroides fragilis</name>
    <dbReference type="NCBI Taxonomy" id="817"/>
    <lineage>
        <taxon>Bacteria</taxon>
        <taxon>Pseudomonadati</taxon>
        <taxon>Bacteroidota</taxon>
        <taxon>Bacteroidia</taxon>
        <taxon>Bacteroidales</taxon>
        <taxon>Bacteroidaceae</taxon>
        <taxon>Bacteroides</taxon>
    </lineage>
</organism>
<feature type="coiled-coil region" evidence="1">
    <location>
        <begin position="211"/>
        <end position="238"/>
    </location>
</feature>
<dbReference type="RefSeq" id="WP_052510111.1">
    <property type="nucleotide sequence ID" value="NZ_CAEUHN010000012.1"/>
</dbReference>
<keyword evidence="1" id="KW-0175">Coiled coil</keyword>
<dbReference type="AlphaFoldDB" id="A0A396C918"/>
<dbReference type="InterPro" id="IPR021958">
    <property type="entry name" value="DUF3575"/>
</dbReference>